<proteinExistence type="predicted"/>
<dbReference type="RefSeq" id="XP_052748099.1">
    <property type="nucleotide sequence ID" value="XM_052892139.1"/>
</dbReference>
<sequence length="274" mass="33351">MYAPATWSLTVFLAFVRTATAMNDTELNTLANEFSDATYYRLESENEAEDYKLYNLEEMETVFRNMSEASSRKYYRHIYSSTMLHQTCFFLHMTFRAALVDFRKYYQRRYLYANNKEYEIGYLTHEIISRYQTVLEILHYAIVKFDENPSKFRNNAPPTLMFYYYTNVLEQCKVIIHLCRMMHELEKKYTSNQNPVFDDYALPENKKGKRNSSSMNQQAIDDYLKKRAAERLKRRKKYKKLRKNPMYFYATTQKYKRPTKSYWPQHYGWSIEYW</sequence>
<evidence type="ECO:0000256" key="1">
    <source>
        <dbReference type="SAM" id="SignalP"/>
    </source>
</evidence>
<organism evidence="2 3">
    <name type="scientific">Galleria mellonella</name>
    <name type="common">Greater wax moth</name>
    <dbReference type="NCBI Taxonomy" id="7137"/>
    <lineage>
        <taxon>Eukaryota</taxon>
        <taxon>Metazoa</taxon>
        <taxon>Ecdysozoa</taxon>
        <taxon>Arthropoda</taxon>
        <taxon>Hexapoda</taxon>
        <taxon>Insecta</taxon>
        <taxon>Pterygota</taxon>
        <taxon>Neoptera</taxon>
        <taxon>Endopterygota</taxon>
        <taxon>Lepidoptera</taxon>
        <taxon>Glossata</taxon>
        <taxon>Ditrysia</taxon>
        <taxon>Pyraloidea</taxon>
        <taxon>Pyralidae</taxon>
        <taxon>Galleriinae</taxon>
        <taxon>Galleria</taxon>
    </lineage>
</organism>
<feature type="chain" id="PRO_5046492644" evidence="1">
    <location>
        <begin position="22"/>
        <end position="274"/>
    </location>
</feature>
<evidence type="ECO:0000313" key="2">
    <source>
        <dbReference type="Proteomes" id="UP001652740"/>
    </source>
</evidence>
<gene>
    <name evidence="3" type="primary">LOC113520879</name>
</gene>
<dbReference type="GeneID" id="113520879"/>
<accession>A0ABM3M9J3</accession>
<name>A0ABM3M9J3_GALME</name>
<keyword evidence="2" id="KW-1185">Reference proteome</keyword>
<protein>
    <submittedName>
        <fullName evidence="3">Uncharacterized protein LOC113520879 isoform X1</fullName>
    </submittedName>
</protein>
<dbReference type="Proteomes" id="UP001652740">
    <property type="component" value="Unplaced"/>
</dbReference>
<feature type="signal peptide" evidence="1">
    <location>
        <begin position="1"/>
        <end position="21"/>
    </location>
</feature>
<keyword evidence="1" id="KW-0732">Signal</keyword>
<reference evidence="3" key="1">
    <citation type="submission" date="2025-08" db="UniProtKB">
        <authorList>
            <consortium name="RefSeq"/>
        </authorList>
    </citation>
    <scope>IDENTIFICATION</scope>
    <source>
        <tissue evidence="3">Whole larvae</tissue>
    </source>
</reference>
<evidence type="ECO:0000313" key="3">
    <source>
        <dbReference type="RefSeq" id="XP_052748099.1"/>
    </source>
</evidence>